<evidence type="ECO:0000313" key="1">
    <source>
        <dbReference type="EMBL" id="KAH6921787.1"/>
    </source>
</evidence>
<accession>A0ACB7RLM4</accession>
<keyword evidence="2" id="KW-1185">Reference proteome</keyword>
<comment type="caution">
    <text evidence="1">The sequence shown here is derived from an EMBL/GenBank/DDBJ whole genome shotgun (WGS) entry which is preliminary data.</text>
</comment>
<name>A0ACB7RLM4_HYAAI</name>
<proteinExistence type="predicted"/>
<gene>
    <name evidence="1" type="ORF">HPB50_004986</name>
</gene>
<dbReference type="Proteomes" id="UP000821845">
    <property type="component" value="Chromosome 9"/>
</dbReference>
<dbReference type="EMBL" id="CM023489">
    <property type="protein sequence ID" value="KAH6921787.1"/>
    <property type="molecule type" value="Genomic_DNA"/>
</dbReference>
<sequence length="324" mass="35605">MSVRVDDSNSFLNQDGHNIVCTTWRADAEPRALLFIAHGYGDHSQDQGYKILANALVGLGFYVFSHDHGKQHTTFSPGLGKSEGPRATIRTFDIYVDDVLTHVDMERAKFPGKPVYLFGHSMGGLLVVLAAQRRPGAFAGMLLMSPLLGIKHPYYTPFTTYLARMLVCIMPCLPLVAAGPDMSCCRDVSVVSRMNTDPLYYHGSIRLRWVAAMIDAIEDALAHTSAVELPFLLQHGTGDLTCDYVASKDFFEKAPSRDKSLKLYEGAYHTLLEEPDGVAQEVLKDILDWLSARLPPQKDISSQPGISGQPDSSIQTSQATTSNP</sequence>
<protein>
    <submittedName>
        <fullName evidence="1">Uncharacterized protein</fullName>
    </submittedName>
</protein>
<reference evidence="1" key="1">
    <citation type="submission" date="2020-05" db="EMBL/GenBank/DDBJ databases">
        <title>Large-scale comparative analyses of tick genomes elucidate their genetic diversity and vector capacities.</title>
        <authorList>
            <person name="Jia N."/>
            <person name="Wang J."/>
            <person name="Shi W."/>
            <person name="Du L."/>
            <person name="Sun Y."/>
            <person name="Zhan W."/>
            <person name="Jiang J."/>
            <person name="Wang Q."/>
            <person name="Zhang B."/>
            <person name="Ji P."/>
            <person name="Sakyi L.B."/>
            <person name="Cui X."/>
            <person name="Yuan T."/>
            <person name="Jiang B."/>
            <person name="Yang W."/>
            <person name="Lam T.T.-Y."/>
            <person name="Chang Q."/>
            <person name="Ding S."/>
            <person name="Wang X."/>
            <person name="Zhu J."/>
            <person name="Ruan X."/>
            <person name="Zhao L."/>
            <person name="Wei J."/>
            <person name="Que T."/>
            <person name="Du C."/>
            <person name="Cheng J."/>
            <person name="Dai P."/>
            <person name="Han X."/>
            <person name="Huang E."/>
            <person name="Gao Y."/>
            <person name="Liu J."/>
            <person name="Shao H."/>
            <person name="Ye R."/>
            <person name="Li L."/>
            <person name="Wei W."/>
            <person name="Wang X."/>
            <person name="Wang C."/>
            <person name="Yang T."/>
            <person name="Huo Q."/>
            <person name="Li W."/>
            <person name="Guo W."/>
            <person name="Chen H."/>
            <person name="Zhou L."/>
            <person name="Ni X."/>
            <person name="Tian J."/>
            <person name="Zhou Y."/>
            <person name="Sheng Y."/>
            <person name="Liu T."/>
            <person name="Pan Y."/>
            <person name="Xia L."/>
            <person name="Li J."/>
            <person name="Zhao F."/>
            <person name="Cao W."/>
        </authorList>
    </citation>
    <scope>NUCLEOTIDE SEQUENCE</scope>
    <source>
        <strain evidence="1">Hyas-2018</strain>
    </source>
</reference>
<organism evidence="1 2">
    <name type="scientific">Hyalomma asiaticum</name>
    <name type="common">Tick</name>
    <dbReference type="NCBI Taxonomy" id="266040"/>
    <lineage>
        <taxon>Eukaryota</taxon>
        <taxon>Metazoa</taxon>
        <taxon>Ecdysozoa</taxon>
        <taxon>Arthropoda</taxon>
        <taxon>Chelicerata</taxon>
        <taxon>Arachnida</taxon>
        <taxon>Acari</taxon>
        <taxon>Parasitiformes</taxon>
        <taxon>Ixodida</taxon>
        <taxon>Ixodoidea</taxon>
        <taxon>Ixodidae</taxon>
        <taxon>Hyalomminae</taxon>
        <taxon>Hyalomma</taxon>
    </lineage>
</organism>
<evidence type="ECO:0000313" key="2">
    <source>
        <dbReference type="Proteomes" id="UP000821845"/>
    </source>
</evidence>